<dbReference type="InterPro" id="IPR048254">
    <property type="entry name" value="CDP_ALCOHOL_P_TRANSF_CS"/>
</dbReference>
<dbReference type="RefSeq" id="WP_100904933.1">
    <property type="nucleotide sequence ID" value="NZ_CP017766.1"/>
</dbReference>
<feature type="transmembrane region" description="Helical" evidence="11">
    <location>
        <begin position="89"/>
        <end position="109"/>
    </location>
</feature>
<feature type="transmembrane region" description="Helical" evidence="11">
    <location>
        <begin position="63"/>
        <end position="83"/>
    </location>
</feature>
<dbReference type="EMBL" id="CP017766">
    <property type="protein sequence ID" value="AUB54955.1"/>
    <property type="molecule type" value="Genomic_DNA"/>
</dbReference>
<dbReference type="GO" id="GO:0046474">
    <property type="term" value="P:glycerophospholipid biosynthetic process"/>
    <property type="evidence" value="ECO:0007669"/>
    <property type="project" value="TreeGrafter"/>
</dbReference>
<evidence type="ECO:0000256" key="11">
    <source>
        <dbReference type="SAM" id="Phobius"/>
    </source>
</evidence>
<keyword evidence="9" id="KW-1208">Phospholipid metabolism</keyword>
<accession>A0A2H4VSY7</accession>
<dbReference type="KEGG" id="msub:BK009_11420"/>
<dbReference type="EMBL" id="JABBYL010000033">
    <property type="protein sequence ID" value="NMO10106.1"/>
    <property type="molecule type" value="Genomic_DNA"/>
</dbReference>
<evidence type="ECO:0000313" key="17">
    <source>
        <dbReference type="Proteomes" id="UP000591058"/>
    </source>
</evidence>
<gene>
    <name evidence="12" type="ORF">BK007_02235</name>
    <name evidence="13" type="ORF">BK009_11420</name>
    <name evidence="14" type="ORF">HG719_09785</name>
</gene>
<name>A0A2H4VSY7_9EURY</name>
<dbReference type="Proteomes" id="UP000232806">
    <property type="component" value="Chromosome"/>
</dbReference>
<keyword evidence="6" id="KW-0443">Lipid metabolism</keyword>
<evidence type="ECO:0000256" key="6">
    <source>
        <dbReference type="ARBA" id="ARBA00023098"/>
    </source>
</evidence>
<dbReference type="Proteomes" id="UP000591058">
    <property type="component" value="Unassembled WGS sequence"/>
</dbReference>
<dbReference type="AlphaFoldDB" id="A0A2H4VSY7"/>
<evidence type="ECO:0000256" key="3">
    <source>
        <dbReference type="ARBA" id="ARBA00022679"/>
    </source>
</evidence>
<evidence type="ECO:0000313" key="16">
    <source>
        <dbReference type="Proteomes" id="UP000232806"/>
    </source>
</evidence>
<evidence type="ECO:0000256" key="10">
    <source>
        <dbReference type="RuleBase" id="RU003750"/>
    </source>
</evidence>
<keyword evidence="5 11" id="KW-1133">Transmembrane helix</keyword>
<evidence type="ECO:0000256" key="1">
    <source>
        <dbReference type="ARBA" id="ARBA00004141"/>
    </source>
</evidence>
<evidence type="ECO:0000256" key="8">
    <source>
        <dbReference type="ARBA" id="ARBA00023209"/>
    </source>
</evidence>
<accession>A0A2H4VA32</accession>
<dbReference type="OrthoDB" id="70063at2157"/>
<organism evidence="13 15">
    <name type="scientific">Methanobacterium subterraneum</name>
    <dbReference type="NCBI Taxonomy" id="59277"/>
    <lineage>
        <taxon>Archaea</taxon>
        <taxon>Methanobacteriati</taxon>
        <taxon>Methanobacteriota</taxon>
        <taxon>Methanomada group</taxon>
        <taxon>Methanobacteria</taxon>
        <taxon>Methanobacteriales</taxon>
        <taxon>Methanobacteriaceae</taxon>
        <taxon>Methanobacterium</taxon>
    </lineage>
</organism>
<comment type="similarity">
    <text evidence="10">Belongs to the CDP-alcohol phosphatidyltransferase class-I family.</text>
</comment>
<evidence type="ECO:0000256" key="2">
    <source>
        <dbReference type="ARBA" id="ARBA00022516"/>
    </source>
</evidence>
<dbReference type="PANTHER" id="PTHR14269:SF11">
    <property type="entry name" value="CDP-DIACYLGLYCEROL--GLYCEROL-3-PHOSPHATE 3-PHOSPHATIDYLTRANSFERASE"/>
    <property type="match status" value="1"/>
</dbReference>
<reference evidence="15 16" key="1">
    <citation type="submission" date="2016-10" db="EMBL/GenBank/DDBJ databases">
        <title>Comparative genomics between deep and shallow subseafloor isolates.</title>
        <authorList>
            <person name="Ishii S."/>
            <person name="Miller J.R."/>
            <person name="Sutton G."/>
            <person name="Suzuki S."/>
            <person name="Methe B."/>
            <person name="Inagaki F."/>
            <person name="Imachi H."/>
        </authorList>
    </citation>
    <scope>NUCLEOTIDE SEQUENCE [LARGE SCALE GENOMIC DNA]</scope>
    <source>
        <strain evidence="13 15">A8p</strain>
        <strain evidence="12 16">MO-MB1</strain>
    </source>
</reference>
<feature type="transmembrane region" description="Helical" evidence="11">
    <location>
        <begin position="140"/>
        <end position="161"/>
    </location>
</feature>
<sequence>MSYKSHIPNALTSIRFLAGPIFFYTFLNDLFSASLFILVFSGITDVLDGYVARKMGTSSDKGAYLDVTADFLLILICFGAYIIRGWYDPLIMGLIITMFLLFVATSGFEKPVYDPLGKYLGAYLMLMILISLIFPERVIWQLLLILLIIICLTSVLTRFFFMRRSYSS</sequence>
<evidence type="ECO:0000313" key="15">
    <source>
        <dbReference type="Proteomes" id="UP000232631"/>
    </source>
</evidence>
<dbReference type="GO" id="GO:0016020">
    <property type="term" value="C:membrane"/>
    <property type="evidence" value="ECO:0007669"/>
    <property type="project" value="UniProtKB-SubCell"/>
</dbReference>
<dbReference type="Proteomes" id="UP000232631">
    <property type="component" value="Chromosome"/>
</dbReference>
<reference evidence="14 17" key="2">
    <citation type="submission" date="2020-04" db="EMBL/GenBank/DDBJ databases">
        <title>Draft genome of Methanobacterium subterraneum isolated from animal feces.</title>
        <authorList>
            <person name="Ouboter H.T."/>
            <person name="Berger S."/>
            <person name="Gungor E."/>
            <person name="Jetten M.S.M."/>
            <person name="Welte C.U."/>
        </authorList>
    </citation>
    <scope>NUCLEOTIDE SEQUENCE [LARGE SCALE GENOMIC DNA]</scope>
    <source>
        <strain evidence="14">HO_2020</strain>
    </source>
</reference>
<feature type="transmembrane region" description="Helical" evidence="11">
    <location>
        <begin position="116"/>
        <end position="134"/>
    </location>
</feature>
<evidence type="ECO:0000256" key="4">
    <source>
        <dbReference type="ARBA" id="ARBA00022692"/>
    </source>
</evidence>
<dbReference type="PROSITE" id="PS00379">
    <property type="entry name" value="CDP_ALCOHOL_P_TRANSF"/>
    <property type="match status" value="1"/>
</dbReference>
<evidence type="ECO:0000256" key="7">
    <source>
        <dbReference type="ARBA" id="ARBA00023136"/>
    </source>
</evidence>
<keyword evidence="7 11" id="KW-0472">Membrane</keyword>
<dbReference type="PANTHER" id="PTHR14269">
    <property type="entry name" value="CDP-DIACYLGLYCEROL--GLYCEROL-3-PHOSPHATE 3-PHOSPHATIDYLTRANSFERASE-RELATED"/>
    <property type="match status" value="1"/>
</dbReference>
<keyword evidence="15" id="KW-1185">Reference proteome</keyword>
<dbReference type="InterPro" id="IPR050324">
    <property type="entry name" value="CDP-alcohol_PTase-I"/>
</dbReference>
<evidence type="ECO:0000256" key="9">
    <source>
        <dbReference type="ARBA" id="ARBA00023264"/>
    </source>
</evidence>
<evidence type="ECO:0000313" key="13">
    <source>
        <dbReference type="EMBL" id="AUB61224.1"/>
    </source>
</evidence>
<proteinExistence type="inferred from homology"/>
<comment type="subcellular location">
    <subcellularLocation>
        <location evidence="1">Membrane</location>
        <topology evidence="1">Multi-pass membrane protein</topology>
    </subcellularLocation>
</comment>
<evidence type="ECO:0000256" key="5">
    <source>
        <dbReference type="ARBA" id="ARBA00022989"/>
    </source>
</evidence>
<evidence type="ECO:0000313" key="12">
    <source>
        <dbReference type="EMBL" id="AUB54955.1"/>
    </source>
</evidence>
<keyword evidence="8" id="KW-0594">Phospholipid biosynthesis</keyword>
<evidence type="ECO:0000313" key="14">
    <source>
        <dbReference type="EMBL" id="NMO10106.1"/>
    </source>
</evidence>
<dbReference type="Pfam" id="PF01066">
    <property type="entry name" value="CDP-OH_P_transf"/>
    <property type="match status" value="1"/>
</dbReference>
<dbReference type="GeneID" id="35127118"/>
<keyword evidence="3 10" id="KW-0808">Transferase</keyword>
<keyword evidence="2" id="KW-0444">Lipid biosynthesis</keyword>
<dbReference type="GO" id="GO:0016780">
    <property type="term" value="F:phosphotransferase activity, for other substituted phosphate groups"/>
    <property type="evidence" value="ECO:0007669"/>
    <property type="project" value="InterPro"/>
</dbReference>
<dbReference type="Gene3D" id="1.20.120.1760">
    <property type="match status" value="1"/>
</dbReference>
<dbReference type="InterPro" id="IPR000462">
    <property type="entry name" value="CDP-OH_P_trans"/>
</dbReference>
<dbReference type="EMBL" id="CP017768">
    <property type="protein sequence ID" value="AUB61224.1"/>
    <property type="molecule type" value="Genomic_DNA"/>
</dbReference>
<protein>
    <submittedName>
        <fullName evidence="13 14">CDP-alcohol phosphatidyltransferase</fullName>
    </submittedName>
</protein>
<keyword evidence="4 11" id="KW-0812">Transmembrane</keyword>
<dbReference type="InterPro" id="IPR043130">
    <property type="entry name" value="CDP-OH_PTrfase_TM_dom"/>
</dbReference>